<feature type="binding site" evidence="9">
    <location>
        <begin position="208"/>
        <end position="209"/>
    </location>
    <ligand>
        <name>sn-glycerol 1-phosphate</name>
        <dbReference type="ChEBI" id="CHEBI:57685"/>
    </ligand>
</feature>
<keyword evidence="1 9" id="KW-0444">Lipid biosynthesis</keyword>
<dbReference type="EC" id="2.5.1.41" evidence="9"/>
<keyword evidence="3 9" id="KW-0479">Metal-binding</keyword>
<dbReference type="HOGENOM" id="CLU_068610_0_0_2"/>
<evidence type="ECO:0000313" key="11">
    <source>
        <dbReference type="Proteomes" id="UP000027093"/>
    </source>
</evidence>
<comment type="catalytic activity">
    <reaction evidence="8 9">
        <text>sn-glycerol 1-phosphate + (2E,6E,10E)-geranylgeranyl diphosphate = sn-3-O-(geranylgeranyl)glycerol 1-phosphate + diphosphate</text>
        <dbReference type="Rhea" id="RHEA:23404"/>
        <dbReference type="ChEBI" id="CHEBI:33019"/>
        <dbReference type="ChEBI" id="CHEBI:57677"/>
        <dbReference type="ChEBI" id="CHEBI:57685"/>
        <dbReference type="ChEBI" id="CHEBI:58756"/>
        <dbReference type="EC" id="2.5.1.41"/>
    </reaction>
</comment>
<dbReference type="Gene3D" id="3.20.20.390">
    <property type="entry name" value="FMN-linked oxidoreductases"/>
    <property type="match status" value="1"/>
</dbReference>
<dbReference type="GO" id="GO:0005737">
    <property type="term" value="C:cytoplasm"/>
    <property type="evidence" value="ECO:0007669"/>
    <property type="project" value="UniProtKB-SubCell"/>
</dbReference>
<dbReference type="GO" id="GO:0047294">
    <property type="term" value="F:phosphoglycerol geranylgeranyltransferase activity"/>
    <property type="evidence" value="ECO:0007669"/>
    <property type="project" value="UniProtKB-UniRule"/>
</dbReference>
<dbReference type="NCBIfam" id="TIGR01768">
    <property type="entry name" value="GGGP-family"/>
    <property type="match status" value="1"/>
</dbReference>
<dbReference type="PANTHER" id="PTHR21235">
    <property type="entry name" value="IMIDAZOLE GLYCEROL PHOSPHATE SYNTHASE SUBUNIT HISF/H IGP SYNTHASE SUBUNIT HISF/H"/>
    <property type="match status" value="1"/>
</dbReference>
<dbReference type="EMBL" id="CP007536">
    <property type="protein sequence ID" value="AIC16313.1"/>
    <property type="molecule type" value="Genomic_DNA"/>
</dbReference>
<evidence type="ECO:0000256" key="5">
    <source>
        <dbReference type="ARBA" id="ARBA00023098"/>
    </source>
</evidence>
<name>A0A060HLD8_9ARCH</name>
<dbReference type="Pfam" id="PF01884">
    <property type="entry name" value="PcrB"/>
    <property type="match status" value="1"/>
</dbReference>
<dbReference type="PANTHER" id="PTHR21235:SF22">
    <property type="entry name" value="GERANYLGERANYLGLYCERYL PHOSPHATE SYNTHASE"/>
    <property type="match status" value="1"/>
</dbReference>
<dbReference type="NCBIfam" id="NF003198">
    <property type="entry name" value="PRK04169.1-2"/>
    <property type="match status" value="1"/>
</dbReference>
<evidence type="ECO:0000256" key="3">
    <source>
        <dbReference type="ARBA" id="ARBA00022723"/>
    </source>
</evidence>
<dbReference type="UniPathway" id="UPA00940"/>
<dbReference type="CDD" id="cd02812">
    <property type="entry name" value="PcrB_like"/>
    <property type="match status" value="1"/>
</dbReference>
<feature type="binding site" evidence="9">
    <location>
        <begin position="177"/>
        <end position="183"/>
    </location>
    <ligand>
        <name>sn-glycerol 1-phosphate</name>
        <dbReference type="ChEBI" id="CHEBI:57685"/>
    </ligand>
</feature>
<evidence type="ECO:0000256" key="1">
    <source>
        <dbReference type="ARBA" id="ARBA00022516"/>
    </source>
</evidence>
<organism evidence="10 11">
    <name type="scientific">Nitrososphaera viennensis EN76</name>
    <dbReference type="NCBI Taxonomy" id="926571"/>
    <lineage>
        <taxon>Archaea</taxon>
        <taxon>Nitrososphaerota</taxon>
        <taxon>Nitrososphaeria</taxon>
        <taxon>Nitrososphaerales</taxon>
        <taxon>Nitrososphaeraceae</taxon>
        <taxon>Nitrososphaera</taxon>
    </lineage>
</organism>
<dbReference type="GO" id="GO:0046474">
    <property type="term" value="P:glycerophospholipid biosynthetic process"/>
    <property type="evidence" value="ECO:0007669"/>
    <property type="project" value="UniProtKB-UniRule"/>
</dbReference>
<feature type="binding site" evidence="9">
    <location>
        <position position="58"/>
    </location>
    <ligand>
        <name>Mg(2+)</name>
        <dbReference type="ChEBI" id="CHEBI:18420"/>
    </ligand>
</feature>
<dbReference type="Proteomes" id="UP000027093">
    <property type="component" value="Chromosome"/>
</dbReference>
<accession>A0A060HLD8</accession>
<keyword evidence="4 9" id="KW-0460">Magnesium</keyword>
<comment type="similarity">
    <text evidence="9">Belongs to the GGGP/HepGP synthase family. Group II subfamily.</text>
</comment>
<comment type="pathway">
    <text evidence="9">Membrane lipid metabolism; glycerophospholipid metabolism.</text>
</comment>
<evidence type="ECO:0000313" key="10">
    <source>
        <dbReference type="EMBL" id="AIC16313.1"/>
    </source>
</evidence>
<feature type="binding site" evidence="9">
    <location>
        <position position="30"/>
    </location>
    <ligand>
        <name>Mg(2+)</name>
        <dbReference type="ChEBI" id="CHEBI:18420"/>
    </ligand>
</feature>
<dbReference type="InterPro" id="IPR008205">
    <property type="entry name" value="GGGP_HepGP_synthase"/>
</dbReference>
<dbReference type="SUPFAM" id="SSF51395">
    <property type="entry name" value="FMN-linked oxidoreductases"/>
    <property type="match status" value="1"/>
</dbReference>
<protein>
    <recommendedName>
        <fullName evidence="9">Geranylgeranylglyceryl phosphate synthase</fullName>
        <shortName evidence="9">GGGP synthase</shortName>
        <shortName evidence="9">GGGPS</shortName>
        <ecNumber evidence="9">2.5.1.41</ecNumber>
    </recommendedName>
    <alternativeName>
        <fullName evidence="9">(S)-3-O-geranylgeranylglyceryl phosphate synthase</fullName>
    </alternativeName>
    <alternativeName>
        <fullName evidence="9">Phosphoglycerol geranylgeranyltransferase</fullName>
    </alternativeName>
</protein>
<comment type="subcellular location">
    <subcellularLocation>
        <location evidence="9">Cytoplasm</location>
    </subcellularLocation>
</comment>
<proteinExistence type="inferred from homology"/>
<reference evidence="10 11" key="1">
    <citation type="journal article" date="2014" name="Int. J. Syst. Evol. Microbiol.">
        <title>Nitrososphaera viennensis gen. nov., sp. nov., an aerobic and mesophilic, ammonia-oxidizing archaeon from soil and a member of the archaeal phylum Thaumarchaeota.</title>
        <authorList>
            <person name="Stieglmeier M."/>
            <person name="Klingl A."/>
            <person name="Alves R.J."/>
            <person name="Rittmann S.K."/>
            <person name="Melcher M."/>
            <person name="Leisch N."/>
            <person name="Schleper C."/>
        </authorList>
    </citation>
    <scope>NUCLEOTIDE SEQUENCE [LARGE SCALE GENOMIC DNA]</scope>
    <source>
        <strain evidence="10">EN76</strain>
    </source>
</reference>
<keyword evidence="7 9" id="KW-1208">Phospholipid metabolism</keyword>
<dbReference type="InterPro" id="IPR050064">
    <property type="entry name" value="IGPS_HisA/HisF"/>
</dbReference>
<dbReference type="NCBIfam" id="TIGR01769">
    <property type="entry name" value="GGGP"/>
    <property type="match status" value="1"/>
</dbReference>
<dbReference type="STRING" id="926571.NVIE_020530"/>
<evidence type="ECO:0000256" key="9">
    <source>
        <dbReference type="HAMAP-Rule" id="MF_00112"/>
    </source>
</evidence>
<dbReference type="RefSeq" id="WP_227717337.1">
    <property type="nucleotide sequence ID" value="NZ_CP007536.1"/>
</dbReference>
<evidence type="ECO:0000256" key="4">
    <source>
        <dbReference type="ARBA" id="ARBA00022842"/>
    </source>
</evidence>
<evidence type="ECO:0000256" key="6">
    <source>
        <dbReference type="ARBA" id="ARBA00023209"/>
    </source>
</evidence>
<dbReference type="HAMAP" id="MF_00112">
    <property type="entry name" value="GGGP_HepGP_synthase"/>
    <property type="match status" value="1"/>
</dbReference>
<dbReference type="GO" id="GO:0000107">
    <property type="term" value="F:imidazoleglycerol-phosphate synthase activity"/>
    <property type="evidence" value="ECO:0007669"/>
    <property type="project" value="TreeGrafter"/>
</dbReference>
<dbReference type="InterPro" id="IPR038597">
    <property type="entry name" value="GGGP/HepGP_synthase_sf"/>
</dbReference>
<dbReference type="FunFam" id="3.20.20.390:FF:000001">
    <property type="entry name" value="Heptaprenylglyceryl phosphate synthase"/>
    <property type="match status" value="1"/>
</dbReference>
<comment type="function">
    <text evidence="9">Prenyltransferase that catalyzes the transfer of the geranylgeranyl moiety of geranylgeranyl diphosphate (GGPP) to the C3 hydroxyl of sn-glycerol-1-phosphate (G1P). This reaction is the first ether-bond-formation step in the biosynthesis of archaeal membrane lipids.</text>
</comment>
<evidence type="ECO:0000256" key="8">
    <source>
        <dbReference type="ARBA" id="ARBA00047288"/>
    </source>
</evidence>
<keyword evidence="5 9" id="KW-0443">Lipid metabolism</keyword>
<dbReference type="KEGG" id="nvn:NVIE_020530"/>
<dbReference type="GO" id="GO:0000287">
    <property type="term" value="F:magnesium ion binding"/>
    <property type="evidence" value="ECO:0007669"/>
    <property type="project" value="UniProtKB-UniRule"/>
</dbReference>
<dbReference type="InterPro" id="IPR010946">
    <property type="entry name" value="GGGP_synth"/>
</dbReference>
<feature type="binding site" evidence="9">
    <location>
        <begin position="230"/>
        <end position="231"/>
    </location>
    <ligand>
        <name>sn-glycerol 1-phosphate</name>
        <dbReference type="ChEBI" id="CHEBI:57685"/>
    </ligand>
</feature>
<comment type="caution">
    <text evidence="9">Lacks conserved residue(s) required for the propagation of feature annotation.</text>
</comment>
<keyword evidence="6 9" id="KW-0594">Phospholipid biosynthesis</keyword>
<gene>
    <name evidence="10" type="ORF">NVIE_020530</name>
</gene>
<keyword evidence="11" id="KW-1185">Reference proteome</keyword>
<keyword evidence="9" id="KW-0963">Cytoplasm</keyword>
<evidence type="ECO:0000256" key="7">
    <source>
        <dbReference type="ARBA" id="ARBA00023264"/>
    </source>
</evidence>
<evidence type="ECO:0000256" key="2">
    <source>
        <dbReference type="ARBA" id="ARBA00022679"/>
    </source>
</evidence>
<comment type="cofactor">
    <cofactor evidence="9">
        <name>Mg(2+)</name>
        <dbReference type="ChEBI" id="CHEBI:18420"/>
    </cofactor>
</comment>
<keyword evidence="2 9" id="KW-0808">Transferase</keyword>
<dbReference type="AlphaFoldDB" id="A0A060HLD8"/>
<dbReference type="GeneID" id="74947293"/>
<sequence>MVAVPAVGKVENYLREEIKKHGTICFPLIDSENSTNDVGSIARKVEDAGASAILVGGSSAIDQMELAKVVSDIKGAVRIPVILFPGNVTGVSPRADAILFSSLLNSEDPYFITGAQALGALAVKKHGIEPLPTAYIIVGEGTAAWFVGKARGIPFHKPNLAVMYSLAAQYMGMRFVYLEAGSGASQNVTPEMVAAVRKYYEGILIVGGGIKSPETAGQIAKAGADVIVVGTMIEKDGDWQQKLSSMVKAMRQAH</sequence>